<organism evidence="1">
    <name type="scientific">Siphoviridae sp. ctvBz3</name>
    <dbReference type="NCBI Taxonomy" id="2825720"/>
    <lineage>
        <taxon>Viruses</taxon>
        <taxon>Duplodnaviria</taxon>
        <taxon>Heunggongvirae</taxon>
        <taxon>Uroviricota</taxon>
        <taxon>Caudoviricetes</taxon>
    </lineage>
</organism>
<accession>A0A8S5TXQ2</accession>
<protein>
    <submittedName>
        <fullName evidence="1">Chromosomal replication initiator protein</fullName>
    </submittedName>
</protein>
<dbReference type="SUPFAM" id="SSF48295">
    <property type="entry name" value="TrpR-like"/>
    <property type="match status" value="1"/>
</dbReference>
<dbReference type="GO" id="GO:0043565">
    <property type="term" value="F:sequence-specific DNA binding"/>
    <property type="evidence" value="ECO:0007669"/>
    <property type="project" value="InterPro"/>
</dbReference>
<proteinExistence type="predicted"/>
<sequence>MCKSEIFAKIINIVSKETEVPVDQILSSDKNMETVDARYLLVSLLSESGMYPSQIAVHIHKTKRAVNYMISNFYERMESGKMLRIYWDNIKKSLGNN</sequence>
<reference evidence="1" key="1">
    <citation type="journal article" date="2021" name="Proc. Natl. Acad. Sci. U.S.A.">
        <title>A Catalog of Tens of Thousands of Viruses from Human Metagenomes Reveals Hidden Associations with Chronic Diseases.</title>
        <authorList>
            <person name="Tisza M.J."/>
            <person name="Buck C.B."/>
        </authorList>
    </citation>
    <scope>NUCLEOTIDE SEQUENCE</scope>
    <source>
        <strain evidence="1">CtvBz3</strain>
    </source>
</reference>
<evidence type="ECO:0000313" key="1">
    <source>
        <dbReference type="EMBL" id="DAF86976.1"/>
    </source>
</evidence>
<dbReference type="EMBL" id="BK015955">
    <property type="protein sequence ID" value="DAF86976.1"/>
    <property type="molecule type" value="Genomic_DNA"/>
</dbReference>
<dbReference type="InterPro" id="IPR010921">
    <property type="entry name" value="Trp_repressor/repl_initiator"/>
</dbReference>
<dbReference type="Gene3D" id="1.10.1750.10">
    <property type="match status" value="1"/>
</dbReference>
<name>A0A8S5TXQ2_9CAUD</name>